<dbReference type="EMBL" id="JBHSJD010000007">
    <property type="protein sequence ID" value="MFC5022866.1"/>
    <property type="molecule type" value="Genomic_DNA"/>
</dbReference>
<dbReference type="Proteomes" id="UP001595829">
    <property type="component" value="Unassembled WGS sequence"/>
</dbReference>
<protein>
    <submittedName>
        <fullName evidence="2">Uncharacterized protein</fullName>
    </submittedName>
</protein>
<feature type="compositionally biased region" description="Gly residues" evidence="1">
    <location>
        <begin position="32"/>
        <end position="45"/>
    </location>
</feature>
<evidence type="ECO:0000313" key="3">
    <source>
        <dbReference type="Proteomes" id="UP001595829"/>
    </source>
</evidence>
<evidence type="ECO:0000313" key="2">
    <source>
        <dbReference type="EMBL" id="MFC5022866.1"/>
    </source>
</evidence>
<accession>A0ABV9XF48</accession>
<reference evidence="3" key="1">
    <citation type="journal article" date="2019" name="Int. J. Syst. Evol. Microbiol.">
        <title>The Global Catalogue of Microorganisms (GCM) 10K type strain sequencing project: providing services to taxonomists for standard genome sequencing and annotation.</title>
        <authorList>
            <consortium name="The Broad Institute Genomics Platform"/>
            <consortium name="The Broad Institute Genome Sequencing Center for Infectious Disease"/>
            <person name="Wu L."/>
            <person name="Ma J."/>
        </authorList>
    </citation>
    <scope>NUCLEOTIDE SEQUENCE [LARGE SCALE GENOMIC DNA]</scope>
    <source>
        <strain evidence="3">CGMCC 4.1648</strain>
    </source>
</reference>
<name>A0ABV9XF48_9ACTN</name>
<feature type="region of interest" description="Disordered" evidence="1">
    <location>
        <begin position="1"/>
        <end position="45"/>
    </location>
</feature>
<organism evidence="2 3">
    <name type="scientific">Streptomyces coeruleoprunus</name>
    <dbReference type="NCBI Taxonomy" id="285563"/>
    <lineage>
        <taxon>Bacteria</taxon>
        <taxon>Bacillati</taxon>
        <taxon>Actinomycetota</taxon>
        <taxon>Actinomycetes</taxon>
        <taxon>Kitasatosporales</taxon>
        <taxon>Streptomycetaceae</taxon>
        <taxon>Streptomyces</taxon>
    </lineage>
</organism>
<sequence>MLLAHPEVTMRHRIDPVKATAPDEDDGKGSNPSGGCGDGDGCGRK</sequence>
<comment type="caution">
    <text evidence="2">The sequence shown here is derived from an EMBL/GenBank/DDBJ whole genome shotgun (WGS) entry which is preliminary data.</text>
</comment>
<keyword evidence="3" id="KW-1185">Reference proteome</keyword>
<evidence type="ECO:0000256" key="1">
    <source>
        <dbReference type="SAM" id="MobiDB-lite"/>
    </source>
</evidence>
<gene>
    <name evidence="2" type="ORF">ACFPM3_12060</name>
</gene>
<dbReference type="RefSeq" id="WP_345690460.1">
    <property type="nucleotide sequence ID" value="NZ_BAABIT010000001.1"/>
</dbReference>
<proteinExistence type="predicted"/>